<keyword evidence="3" id="KW-1185">Reference proteome</keyword>
<reference evidence="3" key="1">
    <citation type="journal article" date="2013" name="Proc. Natl. Acad. Sci. U.S.A.">
        <title>Genome structure and metabolic features in the red seaweed Chondrus crispus shed light on evolution of the Archaeplastida.</title>
        <authorList>
            <person name="Collen J."/>
            <person name="Porcel B."/>
            <person name="Carre W."/>
            <person name="Ball S.G."/>
            <person name="Chaparro C."/>
            <person name="Tonon T."/>
            <person name="Barbeyron T."/>
            <person name="Michel G."/>
            <person name="Noel B."/>
            <person name="Valentin K."/>
            <person name="Elias M."/>
            <person name="Artiguenave F."/>
            <person name="Arun A."/>
            <person name="Aury J.M."/>
            <person name="Barbosa-Neto J.F."/>
            <person name="Bothwell J.H."/>
            <person name="Bouget F.Y."/>
            <person name="Brillet L."/>
            <person name="Cabello-Hurtado F."/>
            <person name="Capella-Gutierrez S."/>
            <person name="Charrier B."/>
            <person name="Cladiere L."/>
            <person name="Cock J.M."/>
            <person name="Coelho S.M."/>
            <person name="Colleoni C."/>
            <person name="Czjzek M."/>
            <person name="Da Silva C."/>
            <person name="Delage L."/>
            <person name="Denoeud F."/>
            <person name="Deschamps P."/>
            <person name="Dittami S.M."/>
            <person name="Gabaldon T."/>
            <person name="Gachon C.M."/>
            <person name="Groisillier A."/>
            <person name="Herve C."/>
            <person name="Jabbari K."/>
            <person name="Katinka M."/>
            <person name="Kloareg B."/>
            <person name="Kowalczyk N."/>
            <person name="Labadie K."/>
            <person name="Leblanc C."/>
            <person name="Lopez P.J."/>
            <person name="McLachlan D.H."/>
            <person name="Meslet-Cladiere L."/>
            <person name="Moustafa A."/>
            <person name="Nehr Z."/>
            <person name="Nyvall Collen P."/>
            <person name="Panaud O."/>
            <person name="Partensky F."/>
            <person name="Poulain J."/>
            <person name="Rensing S.A."/>
            <person name="Rousvoal S."/>
            <person name="Samson G."/>
            <person name="Symeonidi A."/>
            <person name="Weissenbach J."/>
            <person name="Zambounis A."/>
            <person name="Wincker P."/>
            <person name="Boyen C."/>
        </authorList>
    </citation>
    <scope>NUCLEOTIDE SEQUENCE [LARGE SCALE GENOMIC DNA]</scope>
    <source>
        <strain evidence="3">cv. Stackhouse</strain>
    </source>
</reference>
<evidence type="ECO:0000313" key="2">
    <source>
        <dbReference type="EMBL" id="CDF35216.1"/>
    </source>
</evidence>
<proteinExistence type="predicted"/>
<evidence type="ECO:0000256" key="1">
    <source>
        <dbReference type="SAM" id="MobiDB-lite"/>
    </source>
</evidence>
<name>R7QCQ7_CHOCR</name>
<organism evidence="2 3">
    <name type="scientific">Chondrus crispus</name>
    <name type="common">Carrageen Irish moss</name>
    <name type="synonym">Polymorpha crispa</name>
    <dbReference type="NCBI Taxonomy" id="2769"/>
    <lineage>
        <taxon>Eukaryota</taxon>
        <taxon>Rhodophyta</taxon>
        <taxon>Florideophyceae</taxon>
        <taxon>Rhodymeniophycidae</taxon>
        <taxon>Gigartinales</taxon>
        <taxon>Gigartinaceae</taxon>
        <taxon>Chondrus</taxon>
    </lineage>
</organism>
<dbReference type="Gramene" id="CDF35216">
    <property type="protein sequence ID" value="CDF35216"/>
    <property type="gene ID" value="CHC_T00003806001"/>
</dbReference>
<protein>
    <submittedName>
        <fullName evidence="2">Uncharacterized protein</fullName>
    </submittedName>
</protein>
<dbReference type="AlphaFoldDB" id="R7QCQ7"/>
<sequence>MADVSKTTKAGTKPRPRRKKTLLRDVLRAEKVTRAHWQNVIVQRANSNTYPGNQFVGHPVDDVNERTPSASPGMGSQSASPGNVTRLTGEEEVCEVIDASENIDPNAHQGAGYHSAHSGGAAVVPSVHAVLLDDGLCAVRIVRADGSTQSVIIQPPDMGHDEW</sequence>
<dbReference type="RefSeq" id="XP_005715035.1">
    <property type="nucleotide sequence ID" value="XM_005714978.1"/>
</dbReference>
<feature type="compositionally biased region" description="Polar residues" evidence="1">
    <location>
        <begin position="66"/>
        <end position="85"/>
    </location>
</feature>
<evidence type="ECO:0000313" key="3">
    <source>
        <dbReference type="Proteomes" id="UP000012073"/>
    </source>
</evidence>
<gene>
    <name evidence="2" type="ORF">CHC_T00003806001</name>
</gene>
<accession>R7QCQ7</accession>
<dbReference type="KEGG" id="ccp:CHC_T00003806001"/>
<dbReference type="Proteomes" id="UP000012073">
    <property type="component" value="Unassembled WGS sequence"/>
</dbReference>
<dbReference type="GeneID" id="17322752"/>
<feature type="region of interest" description="Disordered" evidence="1">
    <location>
        <begin position="62"/>
        <end position="85"/>
    </location>
</feature>
<dbReference type="EMBL" id="HG001723">
    <property type="protein sequence ID" value="CDF35216.1"/>
    <property type="molecule type" value="Genomic_DNA"/>
</dbReference>